<evidence type="ECO:0000313" key="1">
    <source>
        <dbReference type="EMBL" id="KPM10582.1"/>
    </source>
</evidence>
<evidence type="ECO:0000313" key="2">
    <source>
        <dbReference type="Proteomes" id="UP000616769"/>
    </source>
</evidence>
<name>A0A132AHV6_SARSC</name>
<gene>
    <name evidence="1" type="ORF">QR98_0091410</name>
</gene>
<dbReference type="EMBL" id="JXLN01015479">
    <property type="protein sequence ID" value="KPM10582.1"/>
    <property type="molecule type" value="Genomic_DNA"/>
</dbReference>
<organism evidence="1 2">
    <name type="scientific">Sarcoptes scabiei</name>
    <name type="common">Itch mite</name>
    <name type="synonym">Acarus scabiei</name>
    <dbReference type="NCBI Taxonomy" id="52283"/>
    <lineage>
        <taxon>Eukaryota</taxon>
        <taxon>Metazoa</taxon>
        <taxon>Ecdysozoa</taxon>
        <taxon>Arthropoda</taxon>
        <taxon>Chelicerata</taxon>
        <taxon>Arachnida</taxon>
        <taxon>Acari</taxon>
        <taxon>Acariformes</taxon>
        <taxon>Sarcoptiformes</taxon>
        <taxon>Astigmata</taxon>
        <taxon>Psoroptidia</taxon>
        <taxon>Sarcoptoidea</taxon>
        <taxon>Sarcoptidae</taxon>
        <taxon>Sarcoptinae</taxon>
        <taxon>Sarcoptes</taxon>
    </lineage>
</organism>
<dbReference type="VEuPathDB" id="VectorBase:SSCA000203"/>
<comment type="caution">
    <text evidence="1">The sequence shown here is derived from an EMBL/GenBank/DDBJ whole genome shotgun (WGS) entry which is preliminary data.</text>
</comment>
<reference evidence="1 2" key="1">
    <citation type="journal article" date="2015" name="Parasit. Vectors">
        <title>Draft genome of the scabies mite.</title>
        <authorList>
            <person name="Rider S.D.Jr."/>
            <person name="Morgan M.S."/>
            <person name="Arlian L.G."/>
        </authorList>
    </citation>
    <scope>NUCLEOTIDE SEQUENCE [LARGE SCALE GENOMIC DNA]</scope>
    <source>
        <strain evidence="1">Arlian Lab</strain>
    </source>
</reference>
<proteinExistence type="predicted"/>
<accession>A0A132AHV6</accession>
<dbReference type="Proteomes" id="UP000616769">
    <property type="component" value="Unassembled WGS sequence"/>
</dbReference>
<protein>
    <submittedName>
        <fullName evidence="1">Uncharacterized protein</fullName>
    </submittedName>
</protein>
<sequence>MKTLMDCFNSSHSLEHSDAVDVAVIVRRSIEVRFRTKKKMGKQLVLQ</sequence>
<dbReference type="AlphaFoldDB" id="A0A132AHV6"/>